<sequence>MTKNEAALAKSWVATRHAAPTTALELREVEVREPAPGEVRIRTEAFCLDFNDIDSIYGRWVFRAEPPFVPGMLAAGTVESVGPGADHLLGARVVGCTANGQGGYASTALLTTRTIQLIPSWLTAADAAAMYFPYLLSWLALKERARTAAGDVVLIHAAAGGIGSGAVQLAKAFGATVIATAGSAEKLELARELGADYAVNYVQDDFVAQVLDVTNGRGVDVAFDTVGGQTTLDTFRVMAFNGRHLIIGYSADAAAEKAGVNLQPSIYGNFDICGVCFMAVEDPRPSRAFGMNFMSTAKCIEIWNSTLQLVRKGVVRPVVSRTIELPEVPEWLEAMENRRTTGRTVVAL</sequence>
<dbReference type="PANTHER" id="PTHR43677">
    <property type="entry name" value="SHORT-CHAIN DEHYDROGENASE/REDUCTASE"/>
    <property type="match status" value="1"/>
</dbReference>
<dbReference type="InterPro" id="IPR011032">
    <property type="entry name" value="GroES-like_sf"/>
</dbReference>
<organism evidence="2 3">
    <name type="scientific">Parafrankia irregularis</name>
    <dbReference type="NCBI Taxonomy" id="795642"/>
    <lineage>
        <taxon>Bacteria</taxon>
        <taxon>Bacillati</taxon>
        <taxon>Actinomycetota</taxon>
        <taxon>Actinomycetes</taxon>
        <taxon>Frankiales</taxon>
        <taxon>Frankiaceae</taxon>
        <taxon>Parafrankia</taxon>
    </lineage>
</organism>
<proteinExistence type="predicted"/>
<dbReference type="SMART" id="SM00829">
    <property type="entry name" value="PKS_ER"/>
    <property type="match status" value="1"/>
</dbReference>
<protein>
    <submittedName>
        <fullName evidence="2">NADPH2:quinone reductase</fullName>
    </submittedName>
</protein>
<dbReference type="Gene3D" id="3.90.180.10">
    <property type="entry name" value="Medium-chain alcohol dehydrogenases, catalytic domain"/>
    <property type="match status" value="1"/>
</dbReference>
<dbReference type="PROSITE" id="PS01162">
    <property type="entry name" value="QOR_ZETA_CRYSTAL"/>
    <property type="match status" value="1"/>
</dbReference>
<dbReference type="GO" id="GO:0016491">
    <property type="term" value="F:oxidoreductase activity"/>
    <property type="evidence" value="ECO:0007669"/>
    <property type="project" value="InterPro"/>
</dbReference>
<dbReference type="Gene3D" id="3.40.50.720">
    <property type="entry name" value="NAD(P)-binding Rossmann-like Domain"/>
    <property type="match status" value="1"/>
</dbReference>
<name>A0A0S4QHU3_9ACTN</name>
<dbReference type="RefSeq" id="WP_091273190.1">
    <property type="nucleotide sequence ID" value="NZ_FAOZ01000004.1"/>
</dbReference>
<dbReference type="AlphaFoldDB" id="A0A0S4QHU3"/>
<evidence type="ECO:0000313" key="2">
    <source>
        <dbReference type="EMBL" id="CUU55057.1"/>
    </source>
</evidence>
<dbReference type="EMBL" id="FAOZ01000004">
    <property type="protein sequence ID" value="CUU55057.1"/>
    <property type="molecule type" value="Genomic_DNA"/>
</dbReference>
<dbReference type="InterPro" id="IPR020843">
    <property type="entry name" value="ER"/>
</dbReference>
<dbReference type="Proteomes" id="UP000198802">
    <property type="component" value="Unassembled WGS sequence"/>
</dbReference>
<dbReference type="InterPro" id="IPR051397">
    <property type="entry name" value="Zn-ADH-like_protein"/>
</dbReference>
<dbReference type="InterPro" id="IPR002364">
    <property type="entry name" value="Quin_OxRdtase/zeta-crystal_CS"/>
</dbReference>
<dbReference type="Pfam" id="PF00107">
    <property type="entry name" value="ADH_zinc_N"/>
    <property type="match status" value="1"/>
</dbReference>
<evidence type="ECO:0000313" key="3">
    <source>
        <dbReference type="Proteomes" id="UP000198802"/>
    </source>
</evidence>
<dbReference type="GO" id="GO:0008270">
    <property type="term" value="F:zinc ion binding"/>
    <property type="evidence" value="ECO:0007669"/>
    <property type="project" value="InterPro"/>
</dbReference>
<feature type="domain" description="Enoyl reductase (ER)" evidence="1">
    <location>
        <begin position="21"/>
        <end position="346"/>
    </location>
</feature>
<dbReference type="Pfam" id="PF08240">
    <property type="entry name" value="ADH_N"/>
    <property type="match status" value="1"/>
</dbReference>
<accession>A0A0S4QHU3</accession>
<dbReference type="InterPro" id="IPR013149">
    <property type="entry name" value="ADH-like_C"/>
</dbReference>
<dbReference type="PANTHER" id="PTHR43677:SF4">
    <property type="entry name" value="QUINONE OXIDOREDUCTASE-LIKE PROTEIN 2"/>
    <property type="match status" value="1"/>
</dbReference>
<reference evidence="3" key="1">
    <citation type="submission" date="2015-11" db="EMBL/GenBank/DDBJ databases">
        <authorList>
            <person name="Varghese N."/>
        </authorList>
    </citation>
    <scope>NUCLEOTIDE SEQUENCE [LARGE SCALE GENOMIC DNA]</scope>
    <source>
        <strain evidence="3">DSM 45899</strain>
    </source>
</reference>
<dbReference type="InterPro" id="IPR013154">
    <property type="entry name" value="ADH-like_N"/>
</dbReference>
<keyword evidence="3" id="KW-1185">Reference proteome</keyword>
<dbReference type="InterPro" id="IPR036291">
    <property type="entry name" value="NAD(P)-bd_dom_sf"/>
</dbReference>
<dbReference type="SUPFAM" id="SSF50129">
    <property type="entry name" value="GroES-like"/>
    <property type="match status" value="1"/>
</dbReference>
<dbReference type="SUPFAM" id="SSF51735">
    <property type="entry name" value="NAD(P)-binding Rossmann-fold domains"/>
    <property type="match status" value="1"/>
</dbReference>
<gene>
    <name evidence="2" type="ORF">Ga0074812_104138</name>
</gene>
<evidence type="ECO:0000259" key="1">
    <source>
        <dbReference type="SMART" id="SM00829"/>
    </source>
</evidence>